<keyword evidence="1 7" id="KW-0813">Transport</keyword>
<dbReference type="GO" id="GO:1990573">
    <property type="term" value="P:potassium ion import across plasma membrane"/>
    <property type="evidence" value="ECO:0007669"/>
    <property type="project" value="TreeGrafter"/>
</dbReference>
<feature type="region of interest" description="Disordered" evidence="8">
    <location>
        <begin position="257"/>
        <end position="282"/>
    </location>
</feature>
<evidence type="ECO:0000256" key="3">
    <source>
        <dbReference type="ARBA" id="ARBA00022882"/>
    </source>
</evidence>
<feature type="region of interest" description="Disordered" evidence="8">
    <location>
        <begin position="320"/>
        <end position="466"/>
    </location>
</feature>
<feature type="transmembrane region" description="Helical" evidence="9">
    <location>
        <begin position="154"/>
        <end position="175"/>
    </location>
</feature>
<dbReference type="SUPFAM" id="SSF81296">
    <property type="entry name" value="E set domains"/>
    <property type="match status" value="1"/>
</dbReference>
<keyword evidence="7 9" id="KW-0812">Transmembrane</keyword>
<name>A0A1X0NMR1_9TRYP</name>
<comment type="similarity">
    <text evidence="7">Belongs to the inward rectifier-type potassium channel (TC 1.A.2.1) family.</text>
</comment>
<dbReference type="STRING" id="67003.A0A1X0NMR1"/>
<dbReference type="Gene3D" id="2.60.40.1400">
    <property type="entry name" value="G protein-activated inward rectifier potassium channel 1"/>
    <property type="match status" value="1"/>
</dbReference>
<feature type="compositionally biased region" description="Basic and acidic residues" evidence="8">
    <location>
        <begin position="382"/>
        <end position="404"/>
    </location>
</feature>
<gene>
    <name evidence="10" type="ORF">TM35_000311920</name>
</gene>
<dbReference type="InterPro" id="IPR016449">
    <property type="entry name" value="K_chnl_inward-rec_Kir"/>
</dbReference>
<keyword evidence="9" id="KW-1133">Transmembrane helix</keyword>
<feature type="compositionally biased region" description="Basic and acidic residues" evidence="8">
    <location>
        <begin position="265"/>
        <end position="277"/>
    </location>
</feature>
<feature type="compositionally biased region" description="Low complexity" evidence="8">
    <location>
        <begin position="421"/>
        <end position="442"/>
    </location>
</feature>
<dbReference type="GO" id="GO:0034765">
    <property type="term" value="P:regulation of monoatomic ion transmembrane transport"/>
    <property type="evidence" value="ECO:0007669"/>
    <property type="project" value="TreeGrafter"/>
</dbReference>
<dbReference type="RefSeq" id="XP_028880072.1">
    <property type="nucleotide sequence ID" value="XM_029028673.1"/>
</dbReference>
<keyword evidence="2 7" id="KW-0633">Potassium transport</keyword>
<evidence type="ECO:0000256" key="7">
    <source>
        <dbReference type="RuleBase" id="RU003822"/>
    </source>
</evidence>
<dbReference type="VEuPathDB" id="TriTrypDB:TM35_000311920"/>
<accession>A0A1X0NMR1</accession>
<dbReference type="GO" id="GO:0005886">
    <property type="term" value="C:plasma membrane"/>
    <property type="evidence" value="ECO:0007669"/>
    <property type="project" value="TreeGrafter"/>
</dbReference>
<evidence type="ECO:0000256" key="4">
    <source>
        <dbReference type="ARBA" id="ARBA00022958"/>
    </source>
</evidence>
<proteinExistence type="inferred from homology"/>
<feature type="region of interest" description="Disordered" evidence="8">
    <location>
        <begin position="526"/>
        <end position="546"/>
    </location>
</feature>
<comment type="subcellular location">
    <subcellularLocation>
        <location evidence="7">Membrane</location>
        <topology evidence="7">Multi-pass membrane protein</topology>
    </subcellularLocation>
</comment>
<comment type="caution">
    <text evidence="10">The sequence shown here is derived from an EMBL/GenBank/DDBJ whole genome shotgun (WGS) entry which is preliminary data.</text>
</comment>
<dbReference type="GeneID" id="39988453"/>
<keyword evidence="5 7" id="KW-0406">Ion transport</keyword>
<dbReference type="PANTHER" id="PTHR11767">
    <property type="entry name" value="INWARD RECTIFIER POTASSIUM CHANNEL"/>
    <property type="match status" value="1"/>
</dbReference>
<evidence type="ECO:0000313" key="11">
    <source>
        <dbReference type="Proteomes" id="UP000192257"/>
    </source>
</evidence>
<feature type="transmembrane region" description="Helical" evidence="9">
    <location>
        <begin position="77"/>
        <end position="104"/>
    </location>
</feature>
<keyword evidence="3 7" id="KW-0851">Voltage-gated channel</keyword>
<protein>
    <submittedName>
        <fullName evidence="10">Uncharacterized protein</fullName>
    </submittedName>
</protein>
<organism evidence="10 11">
    <name type="scientific">Trypanosoma theileri</name>
    <dbReference type="NCBI Taxonomy" id="67003"/>
    <lineage>
        <taxon>Eukaryota</taxon>
        <taxon>Discoba</taxon>
        <taxon>Euglenozoa</taxon>
        <taxon>Kinetoplastea</taxon>
        <taxon>Metakinetoplastina</taxon>
        <taxon>Trypanosomatida</taxon>
        <taxon>Trypanosomatidae</taxon>
        <taxon>Trypanosoma</taxon>
    </lineage>
</organism>
<evidence type="ECO:0000256" key="6">
    <source>
        <dbReference type="ARBA" id="ARBA00023303"/>
    </source>
</evidence>
<keyword evidence="11" id="KW-1185">Reference proteome</keyword>
<keyword evidence="4 7" id="KW-0630">Potassium</keyword>
<keyword evidence="6 7" id="KW-0407">Ion channel</keyword>
<dbReference type="InterPro" id="IPR013518">
    <property type="entry name" value="K_chnl_inward-rec_Kir_cyto"/>
</dbReference>
<keyword evidence="9" id="KW-0472">Membrane</keyword>
<dbReference type="AlphaFoldDB" id="A0A1X0NMR1"/>
<feature type="transmembrane region" description="Helical" evidence="9">
    <location>
        <begin position="116"/>
        <end position="134"/>
    </location>
</feature>
<evidence type="ECO:0000256" key="1">
    <source>
        <dbReference type="ARBA" id="ARBA00022448"/>
    </source>
</evidence>
<dbReference type="EMBL" id="NBCO01000031">
    <property type="protein sequence ID" value="ORC86006.1"/>
    <property type="molecule type" value="Genomic_DNA"/>
</dbReference>
<dbReference type="PANTHER" id="PTHR11767:SF102">
    <property type="entry name" value="INWARDLY RECTIFYING POTASSIUM CHANNEL 1, ISOFORM F"/>
    <property type="match status" value="1"/>
</dbReference>
<reference evidence="10 11" key="1">
    <citation type="submission" date="2017-03" db="EMBL/GenBank/DDBJ databases">
        <title>An alternative strategy for trypanosome survival in the mammalian bloodstream revealed through genome and transcriptome analysis of the ubiquitous bovine parasite Trypanosoma (Megatrypanum) theileri.</title>
        <authorList>
            <person name="Kelly S."/>
            <person name="Ivens A."/>
            <person name="Mott A."/>
            <person name="O'Neill E."/>
            <person name="Emms D."/>
            <person name="Macleod O."/>
            <person name="Voorheis P."/>
            <person name="Matthews J."/>
            <person name="Matthews K."/>
            <person name="Carrington M."/>
        </authorList>
    </citation>
    <scope>NUCLEOTIDE SEQUENCE [LARGE SCALE GENOMIC DNA]</scope>
    <source>
        <strain evidence="10">Edinburgh</strain>
    </source>
</reference>
<dbReference type="GO" id="GO:0034702">
    <property type="term" value="C:monoatomic ion channel complex"/>
    <property type="evidence" value="ECO:0007669"/>
    <property type="project" value="UniProtKB-KW"/>
</dbReference>
<evidence type="ECO:0000256" key="2">
    <source>
        <dbReference type="ARBA" id="ARBA00022538"/>
    </source>
</evidence>
<evidence type="ECO:0000256" key="5">
    <source>
        <dbReference type="ARBA" id="ARBA00023065"/>
    </source>
</evidence>
<sequence>MRSSGEKKVRGLSLKPGQRNVEVHPDLHLSSVFDTFPEQQENIVRVFDEEGRLTTREIGVKRFHFARLSIFYALRSLSWGVLITYSILMYVTILFLSSALYLGWSTMCGAGEGMSLTEALYFSVVSLAANGGYIGEQPDTMVQPGHICFTGRTVIVMMLSYANIIFVGMVAALVVSKAEYSGRLGQRVVFSDFCSLTAVPGRPDRCWRLTFRMANSIGENPLAHGRLRVFIITAEPLKDYRLRRKEMSRMYYGKLLDKHRHHHHSQQEKGEVSDRGRGNSSSSYLTLDRLQELQSTKKGANMSFVSQMDPALAAAFSEKLTREQRGRQSSGKPKHRRHQGKLSSRNVDDNAENTSRTRGRGTSQREGETSAEATMVQIGEIPQRESESEHDVTNKGTKEVEKQQRKQRVRISAAPDTVVQSHDPPSGGNPSSSSSSDTSTVSIKTNPSEGSRLAAEKAAAANSGDADDFERVCIRVEEVRWTCSEERYLEAREGQLSLWFPVNITHTIDRQSPLYRYIEGNREENPFMSSTPLTSPRGGKTLAGKKGDSMRSFQLVATFDATEMESGATITAKRTYTMSDIVAHYRFSNKMVRMKPDSNEVRIDYHYFNEMLPITAVESSTTESDASHD</sequence>
<dbReference type="GO" id="GO:0005242">
    <property type="term" value="F:inward rectifier potassium channel activity"/>
    <property type="evidence" value="ECO:0007669"/>
    <property type="project" value="InterPro"/>
</dbReference>
<dbReference type="Proteomes" id="UP000192257">
    <property type="component" value="Unassembled WGS sequence"/>
</dbReference>
<evidence type="ECO:0000256" key="9">
    <source>
        <dbReference type="SAM" id="Phobius"/>
    </source>
</evidence>
<dbReference type="InterPro" id="IPR014756">
    <property type="entry name" value="Ig_E-set"/>
</dbReference>
<dbReference type="OrthoDB" id="273257at2759"/>
<evidence type="ECO:0000256" key="8">
    <source>
        <dbReference type="SAM" id="MobiDB-lite"/>
    </source>
</evidence>
<evidence type="ECO:0000313" key="10">
    <source>
        <dbReference type="EMBL" id="ORC86006.1"/>
    </source>
</evidence>